<feature type="chain" id="PRO_5040907841" evidence="11">
    <location>
        <begin position="16"/>
        <end position="402"/>
    </location>
</feature>
<dbReference type="Pfam" id="PF05093">
    <property type="entry name" value="CIAPIN1"/>
    <property type="match status" value="1"/>
</dbReference>
<evidence type="ECO:0000256" key="3">
    <source>
        <dbReference type="ARBA" id="ARBA00022485"/>
    </source>
</evidence>
<dbReference type="GO" id="GO:0051539">
    <property type="term" value="F:4 iron, 4 sulfur cluster binding"/>
    <property type="evidence" value="ECO:0007669"/>
    <property type="project" value="UniProtKB-KW"/>
</dbReference>
<feature type="short sequence motif" description="Cx2C motif 1" evidence="9">
    <location>
        <begin position="365"/>
        <end position="368"/>
    </location>
</feature>
<dbReference type="InterPro" id="IPR046408">
    <property type="entry name" value="CIAPIN1"/>
</dbReference>
<comment type="domain">
    <text evidence="9">The C-terminal domain binds 2 Fe-S clusters but is otherwise mostly in an intrinsically disordered conformation.</text>
</comment>
<keyword evidence="15" id="KW-1185">Reference proteome</keyword>
<feature type="compositionally biased region" description="Polar residues" evidence="10">
    <location>
        <begin position="195"/>
        <end position="205"/>
    </location>
</feature>
<feature type="binding site" evidence="9">
    <location>
        <position position="379"/>
    </location>
    <ligand>
        <name>[4Fe-4S] cluster</name>
        <dbReference type="ChEBI" id="CHEBI:49883"/>
    </ligand>
</feature>
<dbReference type="PANTHER" id="PTHR13273">
    <property type="entry name" value="ANAMORSIN"/>
    <property type="match status" value="1"/>
</dbReference>
<evidence type="ECO:0000256" key="5">
    <source>
        <dbReference type="ARBA" id="ARBA00022723"/>
    </source>
</evidence>
<sequence>MSFNILLLLHPTVVTDESSVLKTKNDLLAKYGSNSKLTQQIISRLLDDSFDVSSLNNTYDLIFYLAPFEAKVNKFNSKLISIIFNLLKTNGEFTGLLPNDSNILAISNGFILNDNETKWIKPDLTSTSIISKLIKNSAPKDNNKKKLLPKFKKLSSSSSNTTKINAPSSSSFATITPALSPISTPLTSPSVSTPNLITDTFSSGSENEDSDSIEARLKETKLTYFDDSDDDEDEDQDMSGNRGSKRSNNNIDENDLIDDEFLNKPMVIPVQCKIDLASGSTKKRRKACKDCTCGLKEIEEEEERKQKSLQDTVLSKLVNSATEEAIKIEERIKRREESKLGSKIQFSEEDLTEVDFTIKGKTGGCNSCSLGDAFRCDSCPFLGLPAFKPGQIISLDTFGEDI</sequence>
<comment type="subcellular location">
    <subcellularLocation>
        <location evidence="9">Cytoplasm</location>
    </subcellularLocation>
    <subcellularLocation>
        <location evidence="9">Mitochondrion intermembrane space</location>
    </subcellularLocation>
</comment>
<proteinExistence type="inferred from homology"/>
<comment type="similarity">
    <text evidence="2 9">Belongs to the anamorsin family.</text>
</comment>
<evidence type="ECO:0000256" key="10">
    <source>
        <dbReference type="SAM" id="MobiDB-lite"/>
    </source>
</evidence>
<comment type="caution">
    <text evidence="9">Lacks conserved residue(s) required for the propagation of feature annotation.</text>
</comment>
<evidence type="ECO:0000256" key="2">
    <source>
        <dbReference type="ARBA" id="ARBA00008169"/>
    </source>
</evidence>
<keyword evidence="7 9" id="KW-0411">Iron-sulfur</keyword>
<feature type="region of interest" description="Disordered" evidence="10">
    <location>
        <begin position="184"/>
        <end position="252"/>
    </location>
</feature>
<comment type="domain">
    <text evidence="9">The twin Cx2C motifs are involved in the recognition by the mitochondrial MIA40-ERV1 disulfide relay system. The formation of 2 disulfide bonds in the Cx2C motifs through dithiol/disulfide exchange reactions effectively traps the protein in the mitochondrial intermembrane space.</text>
</comment>
<evidence type="ECO:0000313" key="14">
    <source>
        <dbReference type="EMBL" id="GME68650.1"/>
    </source>
</evidence>
<feature type="short sequence motif" description="Cx2C motif 2" evidence="9">
    <location>
        <begin position="376"/>
        <end position="379"/>
    </location>
</feature>
<evidence type="ECO:0000256" key="6">
    <source>
        <dbReference type="ARBA" id="ARBA00023004"/>
    </source>
</evidence>
<keyword evidence="9" id="KW-0001">2Fe-2S</keyword>
<evidence type="ECO:0000256" key="4">
    <source>
        <dbReference type="ARBA" id="ARBA00022490"/>
    </source>
</evidence>
<feature type="binding site" evidence="9">
    <location>
        <position position="293"/>
    </location>
    <ligand>
        <name>[2Fe-2S] cluster</name>
        <dbReference type="ChEBI" id="CHEBI:190135"/>
    </ligand>
</feature>
<organism evidence="14 15">
    <name type="scientific">Candida boidinii</name>
    <name type="common">Yeast</name>
    <dbReference type="NCBI Taxonomy" id="5477"/>
    <lineage>
        <taxon>Eukaryota</taxon>
        <taxon>Fungi</taxon>
        <taxon>Dikarya</taxon>
        <taxon>Ascomycota</taxon>
        <taxon>Saccharomycotina</taxon>
        <taxon>Pichiomycetes</taxon>
        <taxon>Pichiales</taxon>
        <taxon>Pichiaceae</taxon>
        <taxon>Ogataea</taxon>
        <taxon>Ogataea/Candida clade</taxon>
    </lineage>
</organism>
<dbReference type="HAMAP" id="MF_03115">
    <property type="entry name" value="Anamorsin"/>
    <property type="match status" value="1"/>
</dbReference>
<feature type="binding site" evidence="9">
    <location>
        <position position="368"/>
    </location>
    <ligand>
        <name>[4Fe-4S] cluster</name>
        <dbReference type="ChEBI" id="CHEBI:49883"/>
    </ligand>
</feature>
<dbReference type="Gene3D" id="3.40.50.11000">
    <property type="entry name" value="Fe-S cluster assembly protein Dre2, N-terminal domain"/>
    <property type="match status" value="1"/>
</dbReference>
<protein>
    <submittedName>
        <fullName evidence="14">Unnamed protein product</fullName>
    </submittedName>
</protein>
<keyword evidence="8 9" id="KW-0496">Mitochondrion</keyword>
<gene>
    <name evidence="14" type="ORF">Cboi02_000178100</name>
</gene>
<keyword evidence="6 9" id="KW-0408">Iron</keyword>
<dbReference type="GO" id="GO:0046872">
    <property type="term" value="F:metal ion binding"/>
    <property type="evidence" value="ECO:0007669"/>
    <property type="project" value="UniProtKB-KW"/>
</dbReference>
<dbReference type="GO" id="GO:0051537">
    <property type="term" value="F:2 iron, 2 sulfur cluster binding"/>
    <property type="evidence" value="ECO:0007669"/>
    <property type="project" value="UniProtKB-UniRule"/>
</dbReference>
<dbReference type="AlphaFoldDB" id="A0A9W6SY45"/>
<evidence type="ECO:0000256" key="8">
    <source>
        <dbReference type="ARBA" id="ARBA00023128"/>
    </source>
</evidence>
<dbReference type="Proteomes" id="UP001165120">
    <property type="component" value="Unassembled WGS sequence"/>
</dbReference>
<reference evidence="14" key="1">
    <citation type="submission" date="2023-04" db="EMBL/GenBank/DDBJ databases">
        <title>Candida boidinii NBRC 10035.</title>
        <authorList>
            <person name="Ichikawa N."/>
            <person name="Sato H."/>
            <person name="Tonouchi N."/>
        </authorList>
    </citation>
    <scope>NUCLEOTIDE SEQUENCE</scope>
    <source>
        <strain evidence="14">NBRC 10035</strain>
    </source>
</reference>
<evidence type="ECO:0000256" key="1">
    <source>
        <dbReference type="ARBA" id="ARBA00001966"/>
    </source>
</evidence>
<comment type="domain">
    <text evidence="9">The N-terminal domain has structural similarity with S-adenosyl-L-methionine-dependent methyltransferases, but does not bind S-adenosyl-L-methionine. It is required for correct assembly of the 2 Fe-S clusters.</text>
</comment>
<dbReference type="InterPro" id="IPR031838">
    <property type="entry name" value="Dre2_N"/>
</dbReference>
<dbReference type="PANTHER" id="PTHR13273:SF14">
    <property type="entry name" value="ANAMORSIN"/>
    <property type="match status" value="1"/>
</dbReference>
<feature type="compositionally biased region" description="Low complexity" evidence="10">
    <location>
        <begin position="239"/>
        <end position="251"/>
    </location>
</feature>
<evidence type="ECO:0000313" key="15">
    <source>
        <dbReference type="Proteomes" id="UP001165120"/>
    </source>
</evidence>
<evidence type="ECO:0000256" key="7">
    <source>
        <dbReference type="ARBA" id="ARBA00023014"/>
    </source>
</evidence>
<keyword evidence="3 9" id="KW-0004">4Fe-4S</keyword>
<dbReference type="InterPro" id="IPR007785">
    <property type="entry name" value="Anamorsin"/>
</dbReference>
<feature type="compositionally biased region" description="Acidic residues" evidence="10">
    <location>
        <begin position="226"/>
        <end position="237"/>
    </location>
</feature>
<feature type="domain" description="Anamorsin C-terminal" evidence="12">
    <location>
        <begin position="279"/>
        <end position="395"/>
    </location>
</feature>
<feature type="signal peptide" evidence="11">
    <location>
        <begin position="1"/>
        <end position="15"/>
    </location>
</feature>
<feature type="domain" description="Fe-S cluster assembly protein Dre2 N-terminal" evidence="13">
    <location>
        <begin position="4"/>
        <end position="128"/>
    </location>
</feature>
<evidence type="ECO:0000256" key="11">
    <source>
        <dbReference type="SAM" id="SignalP"/>
    </source>
</evidence>
<feature type="compositionally biased region" description="Low complexity" evidence="10">
    <location>
        <begin position="184"/>
        <end position="194"/>
    </location>
</feature>
<evidence type="ECO:0000256" key="9">
    <source>
        <dbReference type="HAMAP-Rule" id="MF_03115"/>
    </source>
</evidence>
<evidence type="ECO:0000259" key="12">
    <source>
        <dbReference type="Pfam" id="PF05093"/>
    </source>
</evidence>
<dbReference type="GO" id="GO:0005758">
    <property type="term" value="C:mitochondrial intermembrane space"/>
    <property type="evidence" value="ECO:0007669"/>
    <property type="project" value="UniProtKB-SubCell"/>
</dbReference>
<dbReference type="Pfam" id="PF16803">
    <property type="entry name" value="DRE2_N"/>
    <property type="match status" value="1"/>
</dbReference>
<keyword evidence="11" id="KW-0732">Signal</keyword>
<name>A0A9W6SY45_CANBO</name>
<feature type="binding site" evidence="9">
    <location>
        <position position="288"/>
    </location>
    <ligand>
        <name>[2Fe-2S] cluster</name>
        <dbReference type="ChEBI" id="CHEBI:190135"/>
    </ligand>
</feature>
<feature type="binding site" evidence="9">
    <location>
        <position position="291"/>
    </location>
    <ligand>
        <name>[2Fe-2S] cluster</name>
        <dbReference type="ChEBI" id="CHEBI:190135"/>
    </ligand>
</feature>
<evidence type="ECO:0000259" key="13">
    <source>
        <dbReference type="Pfam" id="PF16803"/>
    </source>
</evidence>
<feature type="binding site" evidence="9">
    <location>
        <position position="272"/>
    </location>
    <ligand>
        <name>[2Fe-2S] cluster</name>
        <dbReference type="ChEBI" id="CHEBI:190135"/>
    </ligand>
</feature>
<dbReference type="GO" id="GO:0009055">
    <property type="term" value="F:electron transfer activity"/>
    <property type="evidence" value="ECO:0007669"/>
    <property type="project" value="UniProtKB-UniRule"/>
</dbReference>
<comment type="caution">
    <text evidence="14">The sequence shown here is derived from an EMBL/GenBank/DDBJ whole genome shotgun (WGS) entry which is preliminary data.</text>
</comment>
<dbReference type="GO" id="GO:0016226">
    <property type="term" value="P:iron-sulfur cluster assembly"/>
    <property type="evidence" value="ECO:0007669"/>
    <property type="project" value="UniProtKB-UniRule"/>
</dbReference>
<feature type="region of interest" description="Fe-S binding site B" evidence="9">
    <location>
        <begin position="365"/>
        <end position="379"/>
    </location>
</feature>
<feature type="binding site" evidence="9">
    <location>
        <position position="376"/>
    </location>
    <ligand>
        <name>[4Fe-4S] cluster</name>
        <dbReference type="ChEBI" id="CHEBI:49883"/>
    </ligand>
</feature>
<keyword evidence="4 9" id="KW-0963">Cytoplasm</keyword>
<comment type="cofactor">
    <cofactor evidence="1 9">
        <name>[4Fe-4S] cluster</name>
        <dbReference type="ChEBI" id="CHEBI:49883"/>
    </cofactor>
</comment>
<accession>A0A9W6SY45</accession>
<keyword evidence="5 9" id="KW-0479">Metal-binding</keyword>
<dbReference type="EMBL" id="BSXN01000458">
    <property type="protein sequence ID" value="GME68650.1"/>
    <property type="molecule type" value="Genomic_DNA"/>
</dbReference>
<comment type="cofactor">
    <cofactor evidence="9">
        <name>[2Fe-2S] cluster</name>
        <dbReference type="ChEBI" id="CHEBI:190135"/>
    </cofactor>
</comment>
<feature type="binding site" evidence="9">
    <location>
        <position position="365"/>
    </location>
    <ligand>
        <name>[4Fe-4S] cluster</name>
        <dbReference type="ChEBI" id="CHEBI:49883"/>
    </ligand>
</feature>